<dbReference type="PANTHER" id="PTHR47505:SF1">
    <property type="entry name" value="DNA UTILIZATION PROTEIN YHGH"/>
    <property type="match status" value="1"/>
</dbReference>
<dbReference type="PANTHER" id="PTHR47505">
    <property type="entry name" value="DNA UTILIZATION PROTEIN YHGH"/>
    <property type="match status" value="1"/>
</dbReference>
<dbReference type="Proteomes" id="UP000324358">
    <property type="component" value="Unassembled WGS sequence"/>
</dbReference>
<name>A0A5D0R036_9FLAO</name>
<comment type="caution">
    <text evidence="3">The sequence shown here is derived from an EMBL/GenBank/DDBJ whole genome shotgun (WGS) entry which is preliminary data.</text>
</comment>
<organism evidence="3 4">
    <name type="scientific">Bizionia algoritergicola</name>
    <dbReference type="NCBI Taxonomy" id="291187"/>
    <lineage>
        <taxon>Bacteria</taxon>
        <taxon>Pseudomonadati</taxon>
        <taxon>Bacteroidota</taxon>
        <taxon>Flavobacteriia</taxon>
        <taxon>Flavobacteriales</taxon>
        <taxon>Flavobacteriaceae</taxon>
        <taxon>Bizionia</taxon>
    </lineage>
</organism>
<reference evidence="3 4" key="1">
    <citation type="submission" date="2019-08" db="EMBL/GenBank/DDBJ databases">
        <title>Genomes of Antarctic Bizionia species.</title>
        <authorList>
            <person name="Bowman J.P."/>
        </authorList>
    </citation>
    <scope>NUCLEOTIDE SEQUENCE [LARGE SCALE GENOMIC DNA]</scope>
    <source>
        <strain evidence="3 4">APA-1</strain>
    </source>
</reference>
<dbReference type="CDD" id="cd06223">
    <property type="entry name" value="PRTases_typeI"/>
    <property type="match status" value="1"/>
</dbReference>
<dbReference type="RefSeq" id="WP_066253772.1">
    <property type="nucleotide sequence ID" value="NZ_VSKL01000001.1"/>
</dbReference>
<feature type="domain" description="Phosphoribosyltransferase" evidence="2">
    <location>
        <begin position="134"/>
        <end position="221"/>
    </location>
</feature>
<evidence type="ECO:0000313" key="3">
    <source>
        <dbReference type="EMBL" id="TYB74857.1"/>
    </source>
</evidence>
<dbReference type="Gene3D" id="3.40.50.2020">
    <property type="match status" value="1"/>
</dbReference>
<dbReference type="InterPro" id="IPR051910">
    <property type="entry name" value="ComF/GntX_DNA_util-trans"/>
</dbReference>
<proteinExistence type="inferred from homology"/>
<dbReference type="AlphaFoldDB" id="A0A5D0R036"/>
<dbReference type="EMBL" id="VSKL01000001">
    <property type="protein sequence ID" value="TYB74857.1"/>
    <property type="molecule type" value="Genomic_DNA"/>
</dbReference>
<dbReference type="InterPro" id="IPR029057">
    <property type="entry name" value="PRTase-like"/>
</dbReference>
<evidence type="ECO:0000313" key="4">
    <source>
        <dbReference type="Proteomes" id="UP000324358"/>
    </source>
</evidence>
<evidence type="ECO:0000256" key="1">
    <source>
        <dbReference type="ARBA" id="ARBA00008007"/>
    </source>
</evidence>
<gene>
    <name evidence="3" type="ORF">ES675_01595</name>
</gene>
<comment type="similarity">
    <text evidence="1">Belongs to the ComF/GntX family.</text>
</comment>
<accession>A0A5D0R036</accession>
<dbReference type="OrthoDB" id="9779910at2"/>
<sequence>MFQSLLALFFPKVCYSCNGLLRDNEQYACTACRHDFPVTNFHFNQDETVLKVFYGRLPIEAATALLRFEKKGITQNLLHNLKYKGFEEIGIFLGGWLGGELQGIPEYQNIDMVIPVPLHKNKLRKRGYNQVAKFGQELAKSLQAEYVDDVLVKVTNTSSQVTKNRLTRWLYNVEVFKVINAHKIQNKHILLVDDIITTGATMEACGSVLLKNAQVRISIATMAIA</sequence>
<dbReference type="InterPro" id="IPR000836">
    <property type="entry name" value="PRTase_dom"/>
</dbReference>
<protein>
    <submittedName>
        <fullName evidence="3">ComF family protein</fullName>
    </submittedName>
</protein>
<keyword evidence="4" id="KW-1185">Reference proteome</keyword>
<dbReference type="SUPFAM" id="SSF53271">
    <property type="entry name" value="PRTase-like"/>
    <property type="match status" value="1"/>
</dbReference>
<dbReference type="Pfam" id="PF00156">
    <property type="entry name" value="Pribosyltran"/>
    <property type="match status" value="1"/>
</dbReference>
<evidence type="ECO:0000259" key="2">
    <source>
        <dbReference type="Pfam" id="PF00156"/>
    </source>
</evidence>